<dbReference type="PANTHER" id="PTHR32196">
    <property type="entry name" value="ABC TRANSPORTER PERMEASE PROTEIN YPHD-RELATED-RELATED"/>
    <property type="match status" value="1"/>
</dbReference>
<keyword evidence="7 8" id="KW-0472">Membrane</keyword>
<feature type="transmembrane region" description="Helical" evidence="8">
    <location>
        <begin position="137"/>
        <end position="167"/>
    </location>
</feature>
<evidence type="ECO:0000256" key="2">
    <source>
        <dbReference type="ARBA" id="ARBA00022448"/>
    </source>
</evidence>
<keyword evidence="4" id="KW-0997">Cell inner membrane</keyword>
<feature type="transmembrane region" description="Helical" evidence="8">
    <location>
        <begin position="15"/>
        <end position="32"/>
    </location>
</feature>
<dbReference type="GO" id="GO:0005886">
    <property type="term" value="C:plasma membrane"/>
    <property type="evidence" value="ECO:0007669"/>
    <property type="project" value="UniProtKB-SubCell"/>
</dbReference>
<comment type="caution">
    <text evidence="9">The sequence shown here is derived from an EMBL/GenBank/DDBJ whole genome shotgun (WGS) entry which is preliminary data.</text>
</comment>
<keyword evidence="10" id="KW-1185">Reference proteome</keyword>
<feature type="transmembrane region" description="Helical" evidence="8">
    <location>
        <begin position="306"/>
        <end position="325"/>
    </location>
</feature>
<organism evidence="9 10">
    <name type="scientific">Teichococcus deserti</name>
    <dbReference type="NCBI Taxonomy" id="1817963"/>
    <lineage>
        <taxon>Bacteria</taxon>
        <taxon>Pseudomonadati</taxon>
        <taxon>Pseudomonadota</taxon>
        <taxon>Alphaproteobacteria</taxon>
        <taxon>Acetobacterales</taxon>
        <taxon>Roseomonadaceae</taxon>
        <taxon>Roseomonas</taxon>
    </lineage>
</organism>
<evidence type="ECO:0000256" key="3">
    <source>
        <dbReference type="ARBA" id="ARBA00022475"/>
    </source>
</evidence>
<keyword evidence="6 8" id="KW-1133">Transmembrane helix</keyword>
<dbReference type="InterPro" id="IPR001851">
    <property type="entry name" value="ABC_transp_permease"/>
</dbReference>
<feature type="transmembrane region" description="Helical" evidence="8">
    <location>
        <begin position="53"/>
        <end position="86"/>
    </location>
</feature>
<dbReference type="GO" id="GO:0022857">
    <property type="term" value="F:transmembrane transporter activity"/>
    <property type="evidence" value="ECO:0007669"/>
    <property type="project" value="InterPro"/>
</dbReference>
<evidence type="ECO:0000256" key="7">
    <source>
        <dbReference type="ARBA" id="ARBA00023136"/>
    </source>
</evidence>
<feature type="transmembrane region" description="Helical" evidence="8">
    <location>
        <begin position="257"/>
        <end position="276"/>
    </location>
</feature>
<dbReference type="Pfam" id="PF02653">
    <property type="entry name" value="BPD_transp_2"/>
    <property type="match status" value="1"/>
</dbReference>
<evidence type="ECO:0000256" key="6">
    <source>
        <dbReference type="ARBA" id="ARBA00022989"/>
    </source>
</evidence>
<dbReference type="EMBL" id="MLCO01000044">
    <property type="protein sequence ID" value="ONG56385.1"/>
    <property type="molecule type" value="Genomic_DNA"/>
</dbReference>
<comment type="subcellular location">
    <subcellularLocation>
        <location evidence="1">Cell membrane</location>
        <topology evidence="1">Multi-pass membrane protein</topology>
    </subcellularLocation>
</comment>
<dbReference type="AlphaFoldDB" id="A0A1V2H6Q9"/>
<dbReference type="RefSeq" id="WP_076956493.1">
    <property type="nucleotide sequence ID" value="NZ_MLCO01000044.1"/>
</dbReference>
<accession>A0A1V2H6Q9</accession>
<evidence type="ECO:0000256" key="5">
    <source>
        <dbReference type="ARBA" id="ARBA00022692"/>
    </source>
</evidence>
<feature type="transmembrane region" description="Helical" evidence="8">
    <location>
        <begin position="106"/>
        <end position="130"/>
    </location>
</feature>
<feature type="transmembrane region" description="Helical" evidence="8">
    <location>
        <begin position="173"/>
        <end position="196"/>
    </location>
</feature>
<dbReference type="CDD" id="cd06579">
    <property type="entry name" value="TM_PBP1_transp_AraH_like"/>
    <property type="match status" value="1"/>
</dbReference>
<gene>
    <name evidence="9" type="ORF">BKE38_06125</name>
</gene>
<sequence length="330" mass="34146">MSTLLQRLRGSDTNLLQLVILTVLIFAGMAALNPERFLRPYVFESITFIAPELGLLAIAMMVAMLTGGIDLSVIGIANLSCILAGLFFHSVGAPRGPELVNMPLPLVLAGIGIALATGVIAGAINGLLVAKMRVTPILATIGTGQIFTGICLVLTGGPAVVGFPAIWGQFGNGTVFGIAAPLVVFVVVAGLVWFVLSRTAFGINLTLIGTNPRAAVFAGLRTQRTVFLSYVMTGALASVAGILLSGRTNAAKSDYGVSYLLQAVLIAVLAGTNPAGGRGSVPGIALALVALMLLSSGLQIMRFSNFLVDLIWGGFLLLSIALAALRMRSR</sequence>
<feature type="transmembrane region" description="Helical" evidence="8">
    <location>
        <begin position="283"/>
        <end position="300"/>
    </location>
</feature>
<proteinExistence type="predicted"/>
<dbReference type="Proteomes" id="UP000188879">
    <property type="component" value="Unassembled WGS sequence"/>
</dbReference>
<dbReference type="OrthoDB" id="7947581at2"/>
<evidence type="ECO:0000256" key="8">
    <source>
        <dbReference type="SAM" id="Phobius"/>
    </source>
</evidence>
<evidence type="ECO:0000313" key="9">
    <source>
        <dbReference type="EMBL" id="ONG56385.1"/>
    </source>
</evidence>
<evidence type="ECO:0000256" key="1">
    <source>
        <dbReference type="ARBA" id="ARBA00004651"/>
    </source>
</evidence>
<keyword evidence="3" id="KW-1003">Cell membrane</keyword>
<keyword evidence="2" id="KW-0813">Transport</keyword>
<protein>
    <submittedName>
        <fullName evidence="9">ABC transporter permease</fullName>
    </submittedName>
</protein>
<feature type="transmembrane region" description="Helical" evidence="8">
    <location>
        <begin position="227"/>
        <end position="245"/>
    </location>
</feature>
<keyword evidence="5 8" id="KW-0812">Transmembrane</keyword>
<dbReference type="PANTHER" id="PTHR32196:SF21">
    <property type="entry name" value="ABC TRANSPORTER PERMEASE PROTEIN YPHD-RELATED"/>
    <property type="match status" value="1"/>
</dbReference>
<name>A0A1V2H6Q9_9PROT</name>
<evidence type="ECO:0000313" key="10">
    <source>
        <dbReference type="Proteomes" id="UP000188879"/>
    </source>
</evidence>
<evidence type="ECO:0000256" key="4">
    <source>
        <dbReference type="ARBA" id="ARBA00022519"/>
    </source>
</evidence>
<reference evidence="9 10" key="1">
    <citation type="submission" date="2016-10" db="EMBL/GenBank/DDBJ databases">
        <title>Draft Genome sequence of Roseomonas sp. strain M3.</title>
        <authorList>
            <person name="Subhash Y."/>
            <person name="Lee S."/>
        </authorList>
    </citation>
    <scope>NUCLEOTIDE SEQUENCE [LARGE SCALE GENOMIC DNA]</scope>
    <source>
        <strain evidence="9 10">M3</strain>
    </source>
</reference>